<sequence>MPSASSSPELRLILLGRSGAGKSSVGNSILGQSVFRSESVSFTAVTQKCEKRKAVAVVDTSDWFNSEQTPEEVRAQISSCVALSTPGPHAFLLCVPLDQPAKTELQALAAMEKVFGPDAVTKHTIVLFTYADRLRDSGMIGNGGVEAYIADQRRDLLKLVEKCRDRFQIMERGQREKKSVADLFTLVALTMKEAGGQYFCSPAFLEAENKVKQKQLDLARERREKEPDQKTVKKGQLLSPKSRSLFETEDELEERRDEAEMSVSLTSMDCISLLTISDLAPSFLNSLKEKMETKNPCICIFAELFS</sequence>
<protein>
    <recommendedName>
        <fullName evidence="4">AIG1-type G domain-containing protein</fullName>
    </recommendedName>
</protein>
<evidence type="ECO:0000256" key="2">
    <source>
        <dbReference type="ARBA" id="ARBA00022741"/>
    </source>
</evidence>
<dbReference type="GO" id="GO:0005525">
    <property type="term" value="F:GTP binding"/>
    <property type="evidence" value="ECO:0007669"/>
    <property type="project" value="UniProtKB-KW"/>
</dbReference>
<evidence type="ECO:0000259" key="4">
    <source>
        <dbReference type="PROSITE" id="PS51720"/>
    </source>
</evidence>
<dbReference type="InterPro" id="IPR027417">
    <property type="entry name" value="P-loop_NTPase"/>
</dbReference>
<dbReference type="InterPro" id="IPR045058">
    <property type="entry name" value="GIMA/IAN/Toc"/>
</dbReference>
<dbReference type="Pfam" id="PF04548">
    <property type="entry name" value="AIG1"/>
    <property type="match status" value="1"/>
</dbReference>
<reference evidence="5" key="2">
    <citation type="submission" date="2025-09" db="UniProtKB">
        <authorList>
            <consortium name="Ensembl"/>
        </authorList>
    </citation>
    <scope>IDENTIFICATION</scope>
</reference>
<dbReference type="PROSITE" id="PS51720">
    <property type="entry name" value="G_AIG1"/>
    <property type="match status" value="1"/>
</dbReference>
<dbReference type="PANTHER" id="PTHR10903">
    <property type="entry name" value="GTPASE, IMAP FAMILY MEMBER-RELATED"/>
    <property type="match status" value="1"/>
</dbReference>
<dbReference type="FunFam" id="3.40.50.300:FF:002274">
    <property type="entry name" value="Si:dkeyp-69e1.8"/>
    <property type="match status" value="1"/>
</dbReference>
<organism evidence="5 6">
    <name type="scientific">Oryzias sinensis</name>
    <name type="common">Chinese medaka</name>
    <dbReference type="NCBI Taxonomy" id="183150"/>
    <lineage>
        <taxon>Eukaryota</taxon>
        <taxon>Metazoa</taxon>
        <taxon>Chordata</taxon>
        <taxon>Craniata</taxon>
        <taxon>Vertebrata</taxon>
        <taxon>Euteleostomi</taxon>
        <taxon>Actinopterygii</taxon>
        <taxon>Neopterygii</taxon>
        <taxon>Teleostei</taxon>
        <taxon>Neoteleostei</taxon>
        <taxon>Acanthomorphata</taxon>
        <taxon>Ovalentaria</taxon>
        <taxon>Atherinomorphae</taxon>
        <taxon>Beloniformes</taxon>
        <taxon>Adrianichthyidae</taxon>
        <taxon>Oryziinae</taxon>
        <taxon>Oryzias</taxon>
    </lineage>
</organism>
<keyword evidence="3" id="KW-0342">GTP-binding</keyword>
<proteinExistence type="inferred from homology"/>
<dbReference type="Ensembl" id="ENSOSIT00000051018.1">
    <property type="protein sequence ID" value="ENSOSIP00000048550.1"/>
    <property type="gene ID" value="ENSOSIG00000022869.1"/>
</dbReference>
<keyword evidence="2" id="KW-0547">Nucleotide-binding</keyword>
<dbReference type="Proteomes" id="UP000694383">
    <property type="component" value="Unplaced"/>
</dbReference>
<name>A0A8C7ZX33_9TELE</name>
<reference evidence="5" key="1">
    <citation type="submission" date="2025-08" db="UniProtKB">
        <authorList>
            <consortium name="Ensembl"/>
        </authorList>
    </citation>
    <scope>IDENTIFICATION</scope>
</reference>
<evidence type="ECO:0000313" key="6">
    <source>
        <dbReference type="Proteomes" id="UP000694383"/>
    </source>
</evidence>
<dbReference type="GeneTree" id="ENSGT00940000165343"/>
<evidence type="ECO:0000256" key="1">
    <source>
        <dbReference type="ARBA" id="ARBA00008535"/>
    </source>
</evidence>
<evidence type="ECO:0000313" key="5">
    <source>
        <dbReference type="Ensembl" id="ENSOSIP00000048550.1"/>
    </source>
</evidence>
<dbReference type="AlphaFoldDB" id="A0A8C7ZX33"/>
<dbReference type="InterPro" id="IPR006703">
    <property type="entry name" value="G_AIG1"/>
</dbReference>
<keyword evidence="6" id="KW-1185">Reference proteome</keyword>
<dbReference type="SUPFAM" id="SSF52540">
    <property type="entry name" value="P-loop containing nucleoside triphosphate hydrolases"/>
    <property type="match status" value="1"/>
</dbReference>
<dbReference type="PANTHER" id="PTHR10903:SF167">
    <property type="entry name" value="GTPASE IMAP FAMILY MEMBER 6-RELATED"/>
    <property type="match status" value="1"/>
</dbReference>
<dbReference type="Gene3D" id="3.40.50.300">
    <property type="entry name" value="P-loop containing nucleotide triphosphate hydrolases"/>
    <property type="match status" value="1"/>
</dbReference>
<feature type="domain" description="AIG1-type G" evidence="4">
    <location>
        <begin position="7"/>
        <end position="208"/>
    </location>
</feature>
<comment type="similarity">
    <text evidence="1">Belongs to the TRAFAC class TrmE-Era-EngA-EngB-Septin-like GTPase superfamily. AIG1/Toc34/Toc159-like paraseptin GTPase family. IAN subfamily.</text>
</comment>
<evidence type="ECO:0000256" key="3">
    <source>
        <dbReference type="ARBA" id="ARBA00023134"/>
    </source>
</evidence>
<accession>A0A8C7ZX33</accession>